<sequence>MSDLPRELIYAIVDAIVSPLDLSADPWIVDNASEYLTTLRACSLVAHDFVRPCQHYIFHGVTIGEDASRLATIVNQSPHIAGYIKALYIESALKDGNGVLVRQLLTLTTGLERLDIYPVPNGARWAAEYMAVFGDLALDSLHHLTLWYFTFDNATQLENLLSKNSGLRTLVLRSVTLMDTSISQTNGETEPLVTLERLDLYFLDAANVAALVGAFQRVDLGKLKSLYLHNTPMSSLIELNTSTLEDLRIRAYFPDTFLNQSVDADALVDASQLQTLDLKIPFLSSLTQMVRRFGPLTNLVQLHTIVLSVSQKTTPAEWTALDQLLGVVAGDLPGLKHVRVYSGSQWNSQEPHPEGQIRQWMPVLAARGVLRLMGHDTTEGDEFAGI</sequence>
<comment type="caution">
    <text evidence="1">The sequence shown here is derived from an EMBL/GenBank/DDBJ whole genome shotgun (WGS) entry which is preliminary data.</text>
</comment>
<dbReference type="Gene3D" id="3.80.10.10">
    <property type="entry name" value="Ribonuclease Inhibitor"/>
    <property type="match status" value="1"/>
</dbReference>
<gene>
    <name evidence="1" type="ORF">MIND_00121600</name>
</gene>
<proteinExistence type="predicted"/>
<dbReference type="OrthoDB" id="2745898at2759"/>
<dbReference type="InterPro" id="IPR032675">
    <property type="entry name" value="LRR_dom_sf"/>
</dbReference>
<dbReference type="RefSeq" id="XP_037226062.1">
    <property type="nucleotide sequence ID" value="XM_037358152.1"/>
</dbReference>
<dbReference type="Proteomes" id="UP000636479">
    <property type="component" value="Unassembled WGS sequence"/>
</dbReference>
<name>A0A8H6TEZ6_9AGAR</name>
<dbReference type="EMBL" id="JACAZF010000001">
    <property type="protein sequence ID" value="KAF7316039.1"/>
    <property type="molecule type" value="Genomic_DNA"/>
</dbReference>
<dbReference type="SUPFAM" id="SSF52047">
    <property type="entry name" value="RNI-like"/>
    <property type="match status" value="1"/>
</dbReference>
<evidence type="ECO:0000313" key="2">
    <source>
        <dbReference type="Proteomes" id="UP000636479"/>
    </source>
</evidence>
<dbReference type="GeneID" id="59340668"/>
<dbReference type="AlphaFoldDB" id="A0A8H6TEZ6"/>
<protein>
    <submittedName>
        <fullName evidence="1">Uncharacterized protein</fullName>
    </submittedName>
</protein>
<keyword evidence="2" id="KW-1185">Reference proteome</keyword>
<organism evidence="1 2">
    <name type="scientific">Mycena indigotica</name>
    <dbReference type="NCBI Taxonomy" id="2126181"/>
    <lineage>
        <taxon>Eukaryota</taxon>
        <taxon>Fungi</taxon>
        <taxon>Dikarya</taxon>
        <taxon>Basidiomycota</taxon>
        <taxon>Agaricomycotina</taxon>
        <taxon>Agaricomycetes</taxon>
        <taxon>Agaricomycetidae</taxon>
        <taxon>Agaricales</taxon>
        <taxon>Marasmiineae</taxon>
        <taxon>Mycenaceae</taxon>
        <taxon>Mycena</taxon>
    </lineage>
</organism>
<evidence type="ECO:0000313" key="1">
    <source>
        <dbReference type="EMBL" id="KAF7316039.1"/>
    </source>
</evidence>
<reference evidence="1" key="1">
    <citation type="submission" date="2020-05" db="EMBL/GenBank/DDBJ databases">
        <title>Mycena genomes resolve the evolution of fungal bioluminescence.</title>
        <authorList>
            <person name="Tsai I.J."/>
        </authorList>
    </citation>
    <scope>NUCLEOTIDE SEQUENCE</scope>
    <source>
        <strain evidence="1">171206Taipei</strain>
    </source>
</reference>
<accession>A0A8H6TEZ6</accession>